<keyword evidence="3" id="KW-1185">Reference proteome</keyword>
<evidence type="ECO:0000313" key="3">
    <source>
        <dbReference type="Proteomes" id="UP001482620"/>
    </source>
</evidence>
<dbReference type="EMBL" id="JAHRIQ010012772">
    <property type="protein sequence ID" value="MEQ2225117.1"/>
    <property type="molecule type" value="Genomic_DNA"/>
</dbReference>
<protein>
    <submittedName>
        <fullName evidence="2">Uncharacterized protein</fullName>
    </submittedName>
</protein>
<comment type="caution">
    <text evidence="2">The sequence shown here is derived from an EMBL/GenBank/DDBJ whole genome shotgun (WGS) entry which is preliminary data.</text>
</comment>
<organism evidence="2 3">
    <name type="scientific">Ilyodon furcidens</name>
    <name type="common">goldbreast splitfin</name>
    <dbReference type="NCBI Taxonomy" id="33524"/>
    <lineage>
        <taxon>Eukaryota</taxon>
        <taxon>Metazoa</taxon>
        <taxon>Chordata</taxon>
        <taxon>Craniata</taxon>
        <taxon>Vertebrata</taxon>
        <taxon>Euteleostomi</taxon>
        <taxon>Actinopterygii</taxon>
        <taxon>Neopterygii</taxon>
        <taxon>Teleostei</taxon>
        <taxon>Neoteleostei</taxon>
        <taxon>Acanthomorphata</taxon>
        <taxon>Ovalentaria</taxon>
        <taxon>Atherinomorphae</taxon>
        <taxon>Cyprinodontiformes</taxon>
        <taxon>Goodeidae</taxon>
        <taxon>Ilyodon</taxon>
    </lineage>
</organism>
<accession>A0ABV0SYL9</accession>
<evidence type="ECO:0000313" key="2">
    <source>
        <dbReference type="EMBL" id="MEQ2225117.1"/>
    </source>
</evidence>
<gene>
    <name evidence="2" type="ORF">ILYODFUR_014194</name>
</gene>
<reference evidence="2 3" key="1">
    <citation type="submission" date="2021-06" db="EMBL/GenBank/DDBJ databases">
        <authorList>
            <person name="Palmer J.M."/>
        </authorList>
    </citation>
    <scope>NUCLEOTIDE SEQUENCE [LARGE SCALE GENOMIC DNA]</scope>
    <source>
        <strain evidence="3">if_2019</strain>
        <tissue evidence="2">Muscle</tissue>
    </source>
</reference>
<evidence type="ECO:0000256" key="1">
    <source>
        <dbReference type="SAM" id="MobiDB-lite"/>
    </source>
</evidence>
<feature type="compositionally biased region" description="Polar residues" evidence="1">
    <location>
        <begin position="44"/>
        <end position="54"/>
    </location>
</feature>
<proteinExistence type="predicted"/>
<feature type="region of interest" description="Disordered" evidence="1">
    <location>
        <begin position="43"/>
        <end position="72"/>
    </location>
</feature>
<name>A0ABV0SYL9_9TELE</name>
<dbReference type="Proteomes" id="UP001482620">
    <property type="component" value="Unassembled WGS sequence"/>
</dbReference>
<sequence>MREKVRETEAEREKGREPFCCSATCFFNPDSALKYGHHVDPLKSHSSAVGSASQERLRCPGGGMWGGSRSQSRRGRFKECVQRRRVIAEEPHLKENGIAYRPMETGVSEVTPAGWLKKNDFNTM</sequence>